<organism evidence="1 2">
    <name type="scientific">Acinetobacter phage VB_ApiP_XC38</name>
    <dbReference type="NCBI Taxonomy" id="2655002"/>
    <lineage>
        <taxon>Viruses</taxon>
        <taxon>Duplodnaviria</taxon>
        <taxon>Heunggongvirae</taxon>
        <taxon>Uroviricota</taxon>
        <taxon>Caudoviricetes</taxon>
        <taxon>Schitoviridae</taxon>
        <taxon>Exceevirus</taxon>
        <taxon>Exceevirus Xc38</taxon>
    </lineage>
</organism>
<accession>A0A5P8PR26</accession>
<name>A0A5P8PR26_9CAUD</name>
<protein>
    <submittedName>
        <fullName evidence="1">Uncharacterized protein</fullName>
    </submittedName>
</protein>
<dbReference type="Proteomes" id="UP000326537">
    <property type="component" value="Segment"/>
</dbReference>
<gene>
    <name evidence="1" type="ORF">VBApiPXC38_51</name>
</gene>
<keyword evidence="2" id="KW-1185">Reference proteome</keyword>
<dbReference type="EMBL" id="MN508356">
    <property type="protein sequence ID" value="QFR59738.1"/>
    <property type="molecule type" value="Genomic_DNA"/>
</dbReference>
<evidence type="ECO:0000313" key="2">
    <source>
        <dbReference type="Proteomes" id="UP000326537"/>
    </source>
</evidence>
<reference evidence="1 2" key="1">
    <citation type="submission" date="2019-09" db="EMBL/GenBank/DDBJ databases">
        <title>The characteristics and genome analysis of VB_ApiP_XC38, a novel N4-like phage Infecting Acinetobacter pittii.</title>
        <authorList>
            <person name="Cheng M."/>
        </authorList>
    </citation>
    <scope>NUCLEOTIDE SEQUENCE [LARGE SCALE GENOMIC DNA]</scope>
</reference>
<evidence type="ECO:0000313" key="1">
    <source>
        <dbReference type="EMBL" id="QFR59738.1"/>
    </source>
</evidence>
<sequence length="64" mass="6632">MPRDAEGNITTTPSVEVKTIFDVMHEEKVDVVPLFKGGMARIAEDKADGKGVTISTAAADAAGA</sequence>
<proteinExistence type="predicted"/>